<dbReference type="OrthoDB" id="2051443at2"/>
<dbReference type="GeneID" id="96999338"/>
<reference evidence="2 3" key="1">
    <citation type="submission" date="2012-01" db="EMBL/GenBank/DDBJ databases">
        <title>The Genome Sequence of Helcococcus kunzii ATCC 51366.</title>
        <authorList>
            <consortium name="The Broad Institute Genome Sequencing Platform"/>
            <person name="Earl A."/>
            <person name="Ward D."/>
            <person name="Feldgarden M."/>
            <person name="Gevers D."/>
            <person name="Huys G."/>
            <person name="Young S.K."/>
            <person name="Zeng Q."/>
            <person name="Gargeya S."/>
            <person name="Fitzgerald M."/>
            <person name="Haas B."/>
            <person name="Abouelleil A."/>
            <person name="Alvarado L."/>
            <person name="Arachchi H.M."/>
            <person name="Berlin A."/>
            <person name="Chapman S.B."/>
            <person name="Gearin G."/>
            <person name="Goldberg J."/>
            <person name="Griggs A."/>
            <person name="Gujja S."/>
            <person name="Hansen M."/>
            <person name="Heiman D."/>
            <person name="Howarth C."/>
            <person name="Larimer J."/>
            <person name="Lui A."/>
            <person name="MacDonald P.J.P."/>
            <person name="McCowen C."/>
            <person name="Montmayeur A."/>
            <person name="Murphy C."/>
            <person name="Neiman D."/>
            <person name="Pearson M."/>
            <person name="Priest M."/>
            <person name="Roberts A."/>
            <person name="Saif S."/>
            <person name="Shea T."/>
            <person name="Sisk P."/>
            <person name="Stolte C."/>
            <person name="Sykes S."/>
            <person name="Wortman J."/>
            <person name="Nusbaum C."/>
            <person name="Birren B."/>
        </authorList>
    </citation>
    <scope>NUCLEOTIDE SEQUENCE [LARGE SCALE GENOMIC DNA]</scope>
    <source>
        <strain evidence="2 3">ATCC 51366</strain>
    </source>
</reference>
<dbReference type="eggNOG" id="COG4961">
    <property type="taxonomic scope" value="Bacteria"/>
</dbReference>
<evidence type="ECO:0000313" key="3">
    <source>
        <dbReference type="Proteomes" id="UP000004191"/>
    </source>
</evidence>
<feature type="transmembrane region" description="Helical" evidence="1">
    <location>
        <begin position="12"/>
        <end position="34"/>
    </location>
</feature>
<evidence type="ECO:0000256" key="1">
    <source>
        <dbReference type="SAM" id="Phobius"/>
    </source>
</evidence>
<gene>
    <name evidence="2" type="ORF">HMPREF9709_01375</name>
</gene>
<comment type="caution">
    <text evidence="2">The sequence shown here is derived from an EMBL/GenBank/DDBJ whole genome shotgun (WGS) entry which is preliminary data.</text>
</comment>
<proteinExistence type="predicted"/>
<keyword evidence="1" id="KW-0472">Membrane</keyword>
<dbReference type="STRING" id="883114.HMPREF9709_01375"/>
<accession>H3NPV3</accession>
<evidence type="ECO:0000313" key="2">
    <source>
        <dbReference type="EMBL" id="EHR33331.1"/>
    </source>
</evidence>
<dbReference type="AlphaFoldDB" id="H3NPV3"/>
<dbReference type="Proteomes" id="UP000004191">
    <property type="component" value="Unassembled WGS sequence"/>
</dbReference>
<sequence length="241" mass="26793">MLRKTKNEKGAIVVEATLSLTIYIILIFMILSIIDMANTQAKLKVTMNNIAKEMSQFAYAYHAAGLDEAEKNLLKGNEKVDSSIDDIKGAFNSVKDSLDSAKSGDIDGANKSGKEAGQQFKDAWGDVSLGDGAAWLLGHASNWGKEEIITKYARSYMMNNLKDFREDSLDAFVKRHHILTSGDIFDFKGSRFVEKGLGTDIILKMKYEIELFDFFDLNFKVKINETAQTKAWLGGIPVKGN</sequence>
<keyword evidence="3" id="KW-1185">Reference proteome</keyword>
<keyword evidence="1" id="KW-1133">Transmembrane helix</keyword>
<keyword evidence="1" id="KW-0812">Transmembrane</keyword>
<organism evidence="2 3">
    <name type="scientific">Helcococcus kunzii ATCC 51366</name>
    <dbReference type="NCBI Taxonomy" id="883114"/>
    <lineage>
        <taxon>Bacteria</taxon>
        <taxon>Bacillati</taxon>
        <taxon>Bacillota</taxon>
        <taxon>Tissierellia</taxon>
        <taxon>Tissierellales</taxon>
        <taxon>Peptoniphilaceae</taxon>
        <taxon>Helcococcus</taxon>
    </lineage>
</organism>
<name>H3NPV3_9FIRM</name>
<dbReference type="EMBL" id="AGEI01000024">
    <property type="protein sequence ID" value="EHR33331.1"/>
    <property type="molecule type" value="Genomic_DNA"/>
</dbReference>
<dbReference type="HOGENOM" id="CLU_1048663_0_0_9"/>
<dbReference type="RefSeq" id="WP_005398890.1">
    <property type="nucleotide sequence ID" value="NZ_JH601088.1"/>
</dbReference>
<protein>
    <submittedName>
        <fullName evidence="2">Uncharacterized protein</fullName>
    </submittedName>
</protein>